<evidence type="ECO:0000313" key="4">
    <source>
        <dbReference type="Proteomes" id="UP000324209"/>
    </source>
</evidence>
<keyword evidence="4" id="KW-1185">Reference proteome</keyword>
<sequence>MFITLLQSSSRFKGQLFTPSDPKQNLIFLAVMGISLLFLIIGNKLSNGSNAKNKRYSKRAFRREGTRVGLTKKQIALLESFIKVYHVNKPFDLLSNTRTLNNTLSQALRDISHMEAPPSVVEERKLNIYRIKQRIERVFAETNQITDTRKLKLSQNVTFKMDNGNRYSSVITANLKEFYCARVPIGKKGSQVKWPKGTRLTILIWGADGEEYTFTSKVLGYNSVKGITSVFLQHSNKISRAYQRKFRRKQIKRPCYIFPIKIQITGSGKRERKEAVVLKNKGRMGTLIDLSAGGCSLQTTSALNKGELIKLSFEPIKGSPVVTYGKIVDTRSRSRIYTSIHIMFTRASSKNLNRINEYVYDFE</sequence>
<accession>A0A5C1QIS8</accession>
<feature type="transmembrane region" description="Helical" evidence="1">
    <location>
        <begin position="26"/>
        <end position="45"/>
    </location>
</feature>
<feature type="domain" description="PilZ" evidence="2">
    <location>
        <begin position="244"/>
        <end position="360"/>
    </location>
</feature>
<dbReference type="Proteomes" id="UP000324209">
    <property type="component" value="Chromosome"/>
</dbReference>
<organism evidence="3 4">
    <name type="scientific">Oceanispirochaeta crateris</name>
    <dbReference type="NCBI Taxonomy" id="2518645"/>
    <lineage>
        <taxon>Bacteria</taxon>
        <taxon>Pseudomonadati</taxon>
        <taxon>Spirochaetota</taxon>
        <taxon>Spirochaetia</taxon>
        <taxon>Spirochaetales</taxon>
        <taxon>Spirochaetaceae</taxon>
        <taxon>Oceanispirochaeta</taxon>
    </lineage>
</organism>
<gene>
    <name evidence="3" type="ORF">EXM22_04090</name>
</gene>
<name>A0A5C1QIS8_9SPIO</name>
<keyword evidence="1" id="KW-1133">Transmembrane helix</keyword>
<protein>
    <submittedName>
        <fullName evidence="3">PilZ domain-containing protein</fullName>
    </submittedName>
</protein>
<dbReference type="GO" id="GO:0035438">
    <property type="term" value="F:cyclic-di-GMP binding"/>
    <property type="evidence" value="ECO:0007669"/>
    <property type="project" value="InterPro"/>
</dbReference>
<evidence type="ECO:0000313" key="3">
    <source>
        <dbReference type="EMBL" id="QEN07208.1"/>
    </source>
</evidence>
<dbReference type="AlphaFoldDB" id="A0A5C1QIS8"/>
<proteinExistence type="predicted"/>
<evidence type="ECO:0000256" key="1">
    <source>
        <dbReference type="SAM" id="Phobius"/>
    </source>
</evidence>
<evidence type="ECO:0000259" key="2">
    <source>
        <dbReference type="Pfam" id="PF07238"/>
    </source>
</evidence>
<dbReference type="EMBL" id="CP036150">
    <property type="protein sequence ID" value="QEN07208.1"/>
    <property type="molecule type" value="Genomic_DNA"/>
</dbReference>
<keyword evidence="1" id="KW-0812">Transmembrane</keyword>
<dbReference type="InterPro" id="IPR009875">
    <property type="entry name" value="PilZ_domain"/>
</dbReference>
<dbReference type="RefSeq" id="WP_149485290.1">
    <property type="nucleotide sequence ID" value="NZ_CP036150.1"/>
</dbReference>
<dbReference type="KEGG" id="ock:EXM22_04090"/>
<dbReference type="OrthoDB" id="356259at2"/>
<reference evidence="3 4" key="1">
    <citation type="submission" date="2019-02" db="EMBL/GenBank/DDBJ databases">
        <title>Complete Genome Sequence and Methylome Analysis of free living Spirochaetas.</title>
        <authorList>
            <person name="Fomenkov A."/>
            <person name="Dubinina G."/>
            <person name="Leshcheva N."/>
            <person name="Mikheeva N."/>
            <person name="Grabovich M."/>
            <person name="Vincze T."/>
            <person name="Roberts R.J."/>
        </authorList>
    </citation>
    <scope>NUCLEOTIDE SEQUENCE [LARGE SCALE GENOMIC DNA]</scope>
    <source>
        <strain evidence="3 4">K2</strain>
    </source>
</reference>
<keyword evidence="1" id="KW-0472">Membrane</keyword>
<dbReference type="Pfam" id="PF07238">
    <property type="entry name" value="PilZ"/>
    <property type="match status" value="1"/>
</dbReference>